<sequence>MSDQTKHLAGILIFTGQIATAIRMYTAYNQSGTDLEEFAPEDVMFLSDTLVSFEFMGEYLAAGNTAKVISYCDSIAQSLKTYMGQPAFVRNPAVNLQAAINHLVALKSVFSEQLAS</sequence>
<protein>
    <submittedName>
        <fullName evidence="1">Uncharacterized protein</fullName>
    </submittedName>
</protein>
<evidence type="ECO:0000313" key="2">
    <source>
        <dbReference type="Proteomes" id="UP000032439"/>
    </source>
</evidence>
<comment type="caution">
    <text evidence="1">The sequence shown here is derived from an EMBL/GenBank/DDBJ whole genome shotgun (WGS) entry which is preliminary data.</text>
</comment>
<dbReference type="RefSeq" id="WP_044316236.1">
    <property type="nucleotide sequence ID" value="NZ_JXXD01000243.1"/>
</dbReference>
<evidence type="ECO:0000313" key="1">
    <source>
        <dbReference type="EMBL" id="KIZ33401.1"/>
    </source>
</evidence>
<accession>A0A0D7DYR1</accession>
<name>A0A0D7DYR1_STUST</name>
<proteinExistence type="predicted"/>
<dbReference type="Proteomes" id="UP000032439">
    <property type="component" value="Unassembled WGS sequence"/>
</dbReference>
<gene>
    <name evidence="1" type="ORF">LO50_20885</name>
</gene>
<dbReference type="AlphaFoldDB" id="A0A0D7DYR1"/>
<reference evidence="1 2" key="1">
    <citation type="submission" date="2014-11" db="EMBL/GenBank/DDBJ databases">
        <title>Genomics and ecophysiology of heterotrophic nitrogen fixing bacteria isolated from estuarine surface water.</title>
        <authorList>
            <person name="Bentzon-Tilia M."/>
            <person name="Severin I."/>
            <person name="Hansen L.H."/>
            <person name="Riemann L."/>
        </authorList>
    </citation>
    <scope>NUCLEOTIDE SEQUENCE [LARGE SCALE GENOMIC DNA]</scope>
    <source>
        <strain evidence="1 2">BAL361</strain>
    </source>
</reference>
<dbReference type="PATRIC" id="fig|316.110.peg.2519"/>
<organism evidence="1 2">
    <name type="scientific">Stutzerimonas stutzeri</name>
    <name type="common">Pseudomonas stutzeri</name>
    <dbReference type="NCBI Taxonomy" id="316"/>
    <lineage>
        <taxon>Bacteria</taxon>
        <taxon>Pseudomonadati</taxon>
        <taxon>Pseudomonadota</taxon>
        <taxon>Gammaproteobacteria</taxon>
        <taxon>Pseudomonadales</taxon>
        <taxon>Pseudomonadaceae</taxon>
        <taxon>Stutzerimonas</taxon>
    </lineage>
</organism>
<dbReference type="EMBL" id="JXXD01000243">
    <property type="protein sequence ID" value="KIZ33401.1"/>
    <property type="molecule type" value="Genomic_DNA"/>
</dbReference>